<protein>
    <submittedName>
        <fullName evidence="1">Uncharacterized protein</fullName>
    </submittedName>
</protein>
<name>A0A9P8Q8Y1_WICPI</name>
<dbReference type="EMBL" id="JAEUBG010002094">
    <property type="protein sequence ID" value="KAH3685230.1"/>
    <property type="molecule type" value="Genomic_DNA"/>
</dbReference>
<sequence>MVMLLGSTSGIPPTLVVTTNNPQEAASTNTVPNASVKDGCPSPAMRKFTLSLAAQIFGIIPANKSAPLLGNNLDMTTMVIFSLKLRCLLGFGLKSSEITAFGITDTNKGLIAPLNTMFSLHVFETQITLSQLFKVNFNVLFPRILPMSANP</sequence>
<comment type="caution">
    <text evidence="1">The sequence shown here is derived from an EMBL/GenBank/DDBJ whole genome shotgun (WGS) entry which is preliminary data.</text>
</comment>
<reference evidence="1" key="1">
    <citation type="journal article" date="2021" name="Open Biol.">
        <title>Shared evolutionary footprints suggest mitochondrial oxidative damage underlies multiple complex I losses in fungi.</title>
        <authorList>
            <person name="Schikora-Tamarit M.A."/>
            <person name="Marcet-Houben M."/>
            <person name="Nosek J."/>
            <person name="Gabaldon T."/>
        </authorList>
    </citation>
    <scope>NUCLEOTIDE SEQUENCE</scope>
    <source>
        <strain evidence="1">CBS2887</strain>
    </source>
</reference>
<evidence type="ECO:0000313" key="2">
    <source>
        <dbReference type="Proteomes" id="UP000774326"/>
    </source>
</evidence>
<keyword evidence="2" id="KW-1185">Reference proteome</keyword>
<reference evidence="1" key="2">
    <citation type="submission" date="2021-01" db="EMBL/GenBank/DDBJ databases">
        <authorList>
            <person name="Schikora-Tamarit M.A."/>
        </authorList>
    </citation>
    <scope>NUCLEOTIDE SEQUENCE</scope>
    <source>
        <strain evidence="1">CBS2887</strain>
    </source>
</reference>
<proteinExistence type="predicted"/>
<dbReference type="AlphaFoldDB" id="A0A9P8Q8Y1"/>
<dbReference type="Proteomes" id="UP000774326">
    <property type="component" value="Unassembled WGS sequence"/>
</dbReference>
<organism evidence="1 2">
    <name type="scientific">Wickerhamomyces pijperi</name>
    <name type="common">Yeast</name>
    <name type="synonym">Pichia pijperi</name>
    <dbReference type="NCBI Taxonomy" id="599730"/>
    <lineage>
        <taxon>Eukaryota</taxon>
        <taxon>Fungi</taxon>
        <taxon>Dikarya</taxon>
        <taxon>Ascomycota</taxon>
        <taxon>Saccharomycotina</taxon>
        <taxon>Saccharomycetes</taxon>
        <taxon>Phaffomycetales</taxon>
        <taxon>Wickerhamomycetaceae</taxon>
        <taxon>Wickerhamomyces</taxon>
    </lineage>
</organism>
<accession>A0A9P8Q8Y1</accession>
<gene>
    <name evidence="1" type="ORF">WICPIJ_003824</name>
</gene>
<evidence type="ECO:0000313" key="1">
    <source>
        <dbReference type="EMBL" id="KAH3685230.1"/>
    </source>
</evidence>